<keyword evidence="7" id="KW-0482">Metalloprotease</keyword>
<feature type="domain" description="Peptidase M13 C-terminal" evidence="8">
    <location>
        <begin position="447"/>
        <end position="648"/>
    </location>
</feature>
<dbReference type="PRINTS" id="PR00786">
    <property type="entry name" value="NEPRILYSIN"/>
</dbReference>
<dbReference type="SUPFAM" id="SSF55486">
    <property type="entry name" value="Metalloproteases ('zincins'), catalytic domain"/>
    <property type="match status" value="1"/>
</dbReference>
<evidence type="ECO:0000313" key="10">
    <source>
        <dbReference type="EMBL" id="MBI4132809.1"/>
    </source>
</evidence>
<evidence type="ECO:0000256" key="2">
    <source>
        <dbReference type="ARBA" id="ARBA00007357"/>
    </source>
</evidence>
<dbReference type="Gene3D" id="3.40.390.10">
    <property type="entry name" value="Collagenase (Catalytic Domain)"/>
    <property type="match status" value="1"/>
</dbReference>
<dbReference type="PROSITE" id="PS51885">
    <property type="entry name" value="NEPRILYSIN"/>
    <property type="match status" value="1"/>
</dbReference>
<dbReference type="Pfam" id="PF01431">
    <property type="entry name" value="Peptidase_M13"/>
    <property type="match status" value="1"/>
</dbReference>
<evidence type="ECO:0000256" key="3">
    <source>
        <dbReference type="ARBA" id="ARBA00022670"/>
    </source>
</evidence>
<dbReference type="GO" id="GO:0005886">
    <property type="term" value="C:plasma membrane"/>
    <property type="evidence" value="ECO:0007669"/>
    <property type="project" value="TreeGrafter"/>
</dbReference>
<comment type="cofactor">
    <cofactor evidence="1">
        <name>Zn(2+)</name>
        <dbReference type="ChEBI" id="CHEBI:29105"/>
    </cofactor>
</comment>
<dbReference type="GO" id="GO:0016485">
    <property type="term" value="P:protein processing"/>
    <property type="evidence" value="ECO:0007669"/>
    <property type="project" value="TreeGrafter"/>
</dbReference>
<evidence type="ECO:0000259" key="9">
    <source>
        <dbReference type="Pfam" id="PF05649"/>
    </source>
</evidence>
<keyword evidence="6" id="KW-0862">Zinc</keyword>
<dbReference type="InterPro" id="IPR042089">
    <property type="entry name" value="Peptidase_M13_dom_2"/>
</dbReference>
<dbReference type="InterPro" id="IPR000718">
    <property type="entry name" value="Peptidase_M13"/>
</dbReference>
<dbReference type="InterPro" id="IPR024079">
    <property type="entry name" value="MetalloPept_cat_dom_sf"/>
</dbReference>
<dbReference type="InterPro" id="IPR018497">
    <property type="entry name" value="Peptidase_M13_C"/>
</dbReference>
<dbReference type="CDD" id="cd08662">
    <property type="entry name" value="M13"/>
    <property type="match status" value="1"/>
</dbReference>
<evidence type="ECO:0000313" key="11">
    <source>
        <dbReference type="Proteomes" id="UP000756703"/>
    </source>
</evidence>
<evidence type="ECO:0000256" key="1">
    <source>
        <dbReference type="ARBA" id="ARBA00001947"/>
    </source>
</evidence>
<feature type="domain" description="Peptidase M13 N-terminal" evidence="9">
    <location>
        <begin position="16"/>
        <end position="395"/>
    </location>
</feature>
<evidence type="ECO:0000256" key="7">
    <source>
        <dbReference type="ARBA" id="ARBA00023049"/>
    </source>
</evidence>
<dbReference type="Gene3D" id="1.10.1380.10">
    <property type="entry name" value="Neutral endopeptidase , domain2"/>
    <property type="match status" value="1"/>
</dbReference>
<organism evidence="10 11">
    <name type="scientific">Candidatus Sungiibacteriota bacterium</name>
    <dbReference type="NCBI Taxonomy" id="2750080"/>
    <lineage>
        <taxon>Bacteria</taxon>
        <taxon>Candidatus Sungiibacteriota</taxon>
    </lineage>
</organism>
<keyword evidence="4" id="KW-0479">Metal-binding</keyword>
<dbReference type="Proteomes" id="UP000756703">
    <property type="component" value="Unassembled WGS sequence"/>
</dbReference>
<dbReference type="Pfam" id="PF05649">
    <property type="entry name" value="Peptidase_M13_N"/>
    <property type="match status" value="1"/>
</dbReference>
<name>A0A933DTL8_9BACT</name>
<reference evidence="10" key="1">
    <citation type="submission" date="2020-07" db="EMBL/GenBank/DDBJ databases">
        <title>Huge and variable diversity of episymbiotic CPR bacteria and DPANN archaea in groundwater ecosystems.</title>
        <authorList>
            <person name="He C.Y."/>
            <person name="Keren R."/>
            <person name="Whittaker M."/>
            <person name="Farag I.F."/>
            <person name="Doudna J."/>
            <person name="Cate J.H.D."/>
            <person name="Banfield J.F."/>
        </authorList>
    </citation>
    <scope>NUCLEOTIDE SEQUENCE</scope>
    <source>
        <strain evidence="10">NC_groundwater_1225_Ag_S-0.1um_56_177</strain>
    </source>
</reference>
<evidence type="ECO:0000256" key="5">
    <source>
        <dbReference type="ARBA" id="ARBA00022801"/>
    </source>
</evidence>
<dbReference type="GO" id="GO:0046872">
    <property type="term" value="F:metal ion binding"/>
    <property type="evidence" value="ECO:0007669"/>
    <property type="project" value="UniProtKB-KW"/>
</dbReference>
<protein>
    <submittedName>
        <fullName evidence="10">M13 family metallopeptidase</fullName>
    </submittedName>
</protein>
<evidence type="ECO:0000259" key="8">
    <source>
        <dbReference type="Pfam" id="PF01431"/>
    </source>
</evidence>
<evidence type="ECO:0000256" key="6">
    <source>
        <dbReference type="ARBA" id="ARBA00022833"/>
    </source>
</evidence>
<evidence type="ECO:0000256" key="4">
    <source>
        <dbReference type="ARBA" id="ARBA00022723"/>
    </source>
</evidence>
<dbReference type="AlphaFoldDB" id="A0A933DTL8"/>
<comment type="caution">
    <text evidence="10">The sequence shown here is derived from an EMBL/GenBank/DDBJ whole genome shotgun (WGS) entry which is preliminary data.</text>
</comment>
<gene>
    <name evidence="10" type="ORF">HY473_01835</name>
</gene>
<sequence length="652" mass="75213">MKSGVDKKNLDTSVRPQDDFFQFAVGGWLKRNPIPKTESRWGSFYVLRDKSWEALHKILKGIKNKKAKPGAELQKLRDFYRTAMDEKERSRQGIAPLRPYLGMIECIKSHDDLFRVLGKIHAIGPSPLWSPIVDQDEKKSEETTLHLWQANLVLPDREYYLKSDWKSKKIRREYIRYIVRLLGLAGRSPLEAQKAARIILDIETRLAHASRSRAALRDPEKQYHKMTPRAVAALTPKILWNCYFSAMGMPPLKTVIVGQPEFFRAVSAMVSTTPLESLKIYLAWYLLDALAGFLSEKFARERFRFHGTVISGTTQLRPLWQRAVMTIDVAMGEALGKFYIKKYFGGRAKKSIAALVDHVMRSFARRIQKRDWMSAETKKRSLEKLTKIRRKIAFPKRWRDYRLLEIKKDSYLENFFRAQHFETRRLLAKIGKPLDRSEWFISPPTVNAYYQASLNEITFPAGILQPPFFDPDAYEAVNYGAIGSVIGHELTHGFDDQGSKFDGKGNMREWWAKGDRKKFIKRASVLVKQFDQFVAVDDIHVNGKLTLGENIADLGGLVIAYHAFKGATKRKRLPKTIDGFTPEQLFFLGFAQAEVGHTRPEEQRRLATIDPHAPAKYRVNGPLPHMKEFCEAFRVKAGDKMFRRSKNRATIW</sequence>
<dbReference type="GO" id="GO:0004222">
    <property type="term" value="F:metalloendopeptidase activity"/>
    <property type="evidence" value="ECO:0007669"/>
    <property type="project" value="InterPro"/>
</dbReference>
<comment type="similarity">
    <text evidence="2">Belongs to the peptidase M13 family.</text>
</comment>
<proteinExistence type="inferred from homology"/>
<dbReference type="EMBL" id="JACQMI010000013">
    <property type="protein sequence ID" value="MBI4132809.1"/>
    <property type="molecule type" value="Genomic_DNA"/>
</dbReference>
<keyword evidence="5" id="KW-0378">Hydrolase</keyword>
<accession>A0A933DTL8</accession>
<dbReference type="PANTHER" id="PTHR11733:SF167">
    <property type="entry name" value="FI17812P1-RELATED"/>
    <property type="match status" value="1"/>
</dbReference>
<dbReference type="InterPro" id="IPR008753">
    <property type="entry name" value="Peptidase_M13_N"/>
</dbReference>
<keyword evidence="3" id="KW-0645">Protease</keyword>
<dbReference type="PANTHER" id="PTHR11733">
    <property type="entry name" value="ZINC METALLOPROTEASE FAMILY M13 NEPRILYSIN-RELATED"/>
    <property type="match status" value="1"/>
</dbReference>